<keyword evidence="2" id="KW-0472">Membrane</keyword>
<protein>
    <submittedName>
        <fullName evidence="3">Uncharacterized protein</fullName>
    </submittedName>
</protein>
<feature type="transmembrane region" description="Helical" evidence="2">
    <location>
        <begin position="127"/>
        <end position="149"/>
    </location>
</feature>
<keyword evidence="2" id="KW-0812">Transmembrane</keyword>
<proteinExistence type="predicted"/>
<reference evidence="3" key="1">
    <citation type="submission" date="2018-06" db="EMBL/GenBank/DDBJ databases">
        <authorList>
            <person name="Zhirakovskaya E."/>
        </authorList>
    </citation>
    <scope>NUCLEOTIDE SEQUENCE</scope>
</reference>
<dbReference type="AlphaFoldDB" id="A0A3B0S7I8"/>
<evidence type="ECO:0000313" key="3">
    <source>
        <dbReference type="EMBL" id="VAW00250.1"/>
    </source>
</evidence>
<feature type="region of interest" description="Disordered" evidence="1">
    <location>
        <begin position="169"/>
        <end position="208"/>
    </location>
</feature>
<organism evidence="3">
    <name type="scientific">hydrothermal vent metagenome</name>
    <dbReference type="NCBI Taxonomy" id="652676"/>
    <lineage>
        <taxon>unclassified sequences</taxon>
        <taxon>metagenomes</taxon>
        <taxon>ecological metagenomes</taxon>
    </lineage>
</organism>
<accession>A0A3B0S7I8</accession>
<evidence type="ECO:0000256" key="2">
    <source>
        <dbReference type="SAM" id="Phobius"/>
    </source>
</evidence>
<evidence type="ECO:0000256" key="1">
    <source>
        <dbReference type="SAM" id="MobiDB-lite"/>
    </source>
</evidence>
<feature type="transmembrane region" description="Helical" evidence="2">
    <location>
        <begin position="70"/>
        <end position="96"/>
    </location>
</feature>
<keyword evidence="2" id="KW-1133">Transmembrane helix</keyword>
<sequence length="208" mass="23065">MNTGPLIAMGLILALLASGAIRSIFGYWLVRRDAKQEWKLFQRSNAKEAFRTDEQQFIAAYCRAHSPRGLAYSTSALAVAVLVTPLAVMLLTWLYANGIVQEVDPNAPPATTVAEEVRRQFRSDGPLVYSFFLFFGLIGSWGAVAYVTARLYHRDGRFEMDEELREIRGDAPLPKGKAGRKRPKWSPLVQTNDGLALQKDSDATGAKS</sequence>
<gene>
    <name evidence="3" type="ORF">MNBD_ALPHA06-1184</name>
</gene>
<dbReference type="EMBL" id="UOEE01000291">
    <property type="protein sequence ID" value="VAW00250.1"/>
    <property type="molecule type" value="Genomic_DNA"/>
</dbReference>
<feature type="transmembrane region" description="Helical" evidence="2">
    <location>
        <begin position="6"/>
        <end position="30"/>
    </location>
</feature>
<name>A0A3B0S7I8_9ZZZZ</name>